<keyword evidence="3" id="KW-0808">Transferase</keyword>
<dbReference type="CDD" id="cd04179">
    <property type="entry name" value="DPM_DPG-synthase_like"/>
    <property type="match status" value="1"/>
</dbReference>
<evidence type="ECO:0000259" key="2">
    <source>
        <dbReference type="Pfam" id="PF00535"/>
    </source>
</evidence>
<dbReference type="FunFam" id="3.90.550.10:FF:000443">
    <property type="entry name" value="Glycosyl transferase family 2"/>
    <property type="match status" value="1"/>
</dbReference>
<feature type="transmembrane region" description="Helical" evidence="1">
    <location>
        <begin position="234"/>
        <end position="258"/>
    </location>
</feature>
<dbReference type="EMBL" id="LWQS01000038">
    <property type="protein sequence ID" value="OAN47252.1"/>
    <property type="molecule type" value="Genomic_DNA"/>
</dbReference>
<organism evidence="3 4">
    <name type="scientific">Chloroflexus islandicus</name>
    <dbReference type="NCBI Taxonomy" id="1707952"/>
    <lineage>
        <taxon>Bacteria</taxon>
        <taxon>Bacillati</taxon>
        <taxon>Chloroflexota</taxon>
        <taxon>Chloroflexia</taxon>
        <taxon>Chloroflexales</taxon>
        <taxon>Chloroflexineae</taxon>
        <taxon>Chloroflexaceae</taxon>
        <taxon>Chloroflexus</taxon>
    </lineage>
</organism>
<dbReference type="InterPro" id="IPR050256">
    <property type="entry name" value="Glycosyltransferase_2"/>
</dbReference>
<evidence type="ECO:0000313" key="4">
    <source>
        <dbReference type="Proteomes" id="UP000078287"/>
    </source>
</evidence>
<reference evidence="3 4" key="1">
    <citation type="submission" date="2016-04" db="EMBL/GenBank/DDBJ databases">
        <title>Chloroflexus islandicus sp. nov., a thermophilic filamentous anoxygenic phototrophic bacterium from geyser Strokkur (Iceland).</title>
        <authorList>
            <person name="Gaisin V.A."/>
            <person name="Kalashnikov A.M."/>
            <person name="Sukhacheva M.V."/>
            <person name="Grouzdev D.S."/>
            <person name="Ivanov T.M."/>
            <person name="Kuznetsov B."/>
            <person name="Gorlenko V.M."/>
        </authorList>
    </citation>
    <scope>NUCLEOTIDE SEQUENCE [LARGE SCALE GENOMIC DNA]</scope>
    <source>
        <strain evidence="4">isl-2</strain>
    </source>
</reference>
<proteinExistence type="predicted"/>
<dbReference type="AlphaFoldDB" id="A0A178MEQ5"/>
<comment type="caution">
    <text evidence="3">The sequence shown here is derived from an EMBL/GenBank/DDBJ whole genome shotgun (WGS) entry which is preliminary data.</text>
</comment>
<name>A0A178MEQ5_9CHLR</name>
<protein>
    <submittedName>
        <fullName evidence="3">Glycosyl transferase</fullName>
    </submittedName>
</protein>
<dbReference type="InterPro" id="IPR001173">
    <property type="entry name" value="Glyco_trans_2-like"/>
</dbReference>
<dbReference type="GO" id="GO:0016740">
    <property type="term" value="F:transferase activity"/>
    <property type="evidence" value="ECO:0007669"/>
    <property type="project" value="UniProtKB-KW"/>
</dbReference>
<dbReference type="SUPFAM" id="SSF53448">
    <property type="entry name" value="Nucleotide-diphospho-sugar transferases"/>
    <property type="match status" value="1"/>
</dbReference>
<dbReference type="Pfam" id="PF00535">
    <property type="entry name" value="Glycos_transf_2"/>
    <property type="match status" value="1"/>
</dbReference>
<accession>A0A178MEQ5</accession>
<keyword evidence="1" id="KW-0472">Membrane</keyword>
<dbReference type="PANTHER" id="PTHR48090:SF7">
    <property type="entry name" value="RFBJ PROTEIN"/>
    <property type="match status" value="1"/>
</dbReference>
<feature type="domain" description="Glycosyltransferase 2-like" evidence="2">
    <location>
        <begin position="6"/>
        <end position="165"/>
    </location>
</feature>
<dbReference type="Gene3D" id="3.90.550.10">
    <property type="entry name" value="Spore Coat Polysaccharide Biosynthesis Protein SpsA, Chain A"/>
    <property type="match status" value="1"/>
</dbReference>
<dbReference type="RefSeq" id="WP_066784152.1">
    <property type="nucleotide sequence ID" value="NZ_LWQS01000038.1"/>
</dbReference>
<dbReference type="PANTHER" id="PTHR48090">
    <property type="entry name" value="UNDECAPRENYL-PHOSPHATE 4-DEOXY-4-FORMAMIDO-L-ARABINOSE TRANSFERASE-RELATED"/>
    <property type="match status" value="1"/>
</dbReference>
<dbReference type="Proteomes" id="UP000078287">
    <property type="component" value="Unassembled WGS sequence"/>
</dbReference>
<dbReference type="STRING" id="1707952.A6A03_00460"/>
<sequence>MKLIVQIPALNERDTIAEVIRAVPRHIPGVDQVEVLIIDDGCTDDTVAVALAAGADHVVRHTANKGLATAYQTGVDTALRLGADIIVNTDADNQYPGSEIPRLIEPILAGKADIVIGDRQVHQIEHFSPLKKALQHVGSAVVRWASETNVPDTVSGFRALSREAALRTFVTSDFSYTVENLIQAGKRRLTIVAVPITTNPVKRPSRLHRGNWNFIKRQAAIIARTYTTYEPLKVFSYIALFFATPGFILLAWAAFVFIGRRLGILSATNDQSLLVGSVLVLMALIIFLIGLLADRVGGVRRLQEEILYRTRVNLVEQEAWRRTISARLDRIERALGVTVNDEPDETVVKDSQPPVRP</sequence>
<gene>
    <name evidence="3" type="ORF">A6A03_00460</name>
</gene>
<feature type="transmembrane region" description="Helical" evidence="1">
    <location>
        <begin position="273"/>
        <end position="293"/>
    </location>
</feature>
<dbReference type="OrthoDB" id="9810303at2"/>
<keyword evidence="4" id="KW-1185">Reference proteome</keyword>
<evidence type="ECO:0000256" key="1">
    <source>
        <dbReference type="SAM" id="Phobius"/>
    </source>
</evidence>
<dbReference type="InterPro" id="IPR029044">
    <property type="entry name" value="Nucleotide-diphossugar_trans"/>
</dbReference>
<keyword evidence="1" id="KW-0812">Transmembrane</keyword>
<evidence type="ECO:0000313" key="3">
    <source>
        <dbReference type="EMBL" id="OAN47252.1"/>
    </source>
</evidence>
<keyword evidence="1" id="KW-1133">Transmembrane helix</keyword>